<gene>
    <name evidence="4" type="ORF">GIL414_LOCUS77319</name>
    <name evidence="3" type="ORF">KQP761_LOCUS26567</name>
</gene>
<dbReference type="PROSITE" id="PS51253">
    <property type="entry name" value="HTH_CENPB"/>
    <property type="match status" value="1"/>
</dbReference>
<dbReference type="EMBL" id="CAJNOW010014478">
    <property type="protein sequence ID" value="CAF1633027.1"/>
    <property type="molecule type" value="Genomic_DNA"/>
</dbReference>
<evidence type="ECO:0000256" key="1">
    <source>
        <dbReference type="ARBA" id="ARBA00023125"/>
    </source>
</evidence>
<evidence type="ECO:0000259" key="2">
    <source>
        <dbReference type="PROSITE" id="PS51253"/>
    </source>
</evidence>
<dbReference type="Proteomes" id="UP000681720">
    <property type="component" value="Unassembled WGS sequence"/>
</dbReference>
<keyword evidence="1" id="KW-0238">DNA-binding</keyword>
<feature type="domain" description="HTH CENPB-type" evidence="2">
    <location>
        <begin position="1"/>
        <end position="46"/>
    </location>
</feature>
<evidence type="ECO:0000313" key="5">
    <source>
        <dbReference type="Proteomes" id="UP000663834"/>
    </source>
</evidence>
<organism evidence="3 5">
    <name type="scientific">Rotaria magnacalcarata</name>
    <dbReference type="NCBI Taxonomy" id="392030"/>
    <lineage>
        <taxon>Eukaryota</taxon>
        <taxon>Metazoa</taxon>
        <taxon>Spiralia</taxon>
        <taxon>Gnathifera</taxon>
        <taxon>Rotifera</taxon>
        <taxon>Eurotatoria</taxon>
        <taxon>Bdelloidea</taxon>
        <taxon>Philodinida</taxon>
        <taxon>Philodinidae</taxon>
        <taxon>Rotaria</taxon>
    </lineage>
</organism>
<evidence type="ECO:0000313" key="4">
    <source>
        <dbReference type="EMBL" id="CAF5203440.1"/>
    </source>
</evidence>
<reference evidence="3" key="1">
    <citation type="submission" date="2021-02" db="EMBL/GenBank/DDBJ databases">
        <authorList>
            <person name="Nowell W R."/>
        </authorList>
    </citation>
    <scope>NUCLEOTIDE SEQUENCE</scope>
</reference>
<dbReference type="Proteomes" id="UP000663834">
    <property type="component" value="Unassembled WGS sequence"/>
</dbReference>
<protein>
    <recommendedName>
        <fullName evidence="2">HTH CENPB-type domain-containing protein</fullName>
    </recommendedName>
</protein>
<name>A0A816D641_9BILA</name>
<dbReference type="EMBL" id="CAJOBJ010347374">
    <property type="protein sequence ID" value="CAF5203440.1"/>
    <property type="molecule type" value="Genomic_DNA"/>
</dbReference>
<sequence length="46" mass="5281">LLPDFGIQPTGEVALKLANDYFKSLGLSDNPDKKWLYLFVERHSED</sequence>
<dbReference type="InterPro" id="IPR006600">
    <property type="entry name" value="HTH_CenpB_DNA-bd_dom"/>
</dbReference>
<evidence type="ECO:0000313" key="3">
    <source>
        <dbReference type="EMBL" id="CAF1633027.1"/>
    </source>
</evidence>
<feature type="non-terminal residue" evidence="3">
    <location>
        <position position="1"/>
    </location>
</feature>
<dbReference type="AlphaFoldDB" id="A0A816D641"/>
<comment type="caution">
    <text evidence="3">The sequence shown here is derived from an EMBL/GenBank/DDBJ whole genome shotgun (WGS) entry which is preliminary data.</text>
</comment>
<accession>A0A816D641</accession>
<proteinExistence type="predicted"/>
<dbReference type="GO" id="GO:0003677">
    <property type="term" value="F:DNA binding"/>
    <property type="evidence" value="ECO:0007669"/>
    <property type="project" value="UniProtKB-KW"/>
</dbReference>